<reference evidence="5" key="2">
    <citation type="submission" date="2008-12" db="EMBL/GenBank/DDBJ databases">
        <title>Improved gene annotation of the rice (Oryza sativa) genomes.</title>
        <authorList>
            <person name="Wang J."/>
            <person name="Li R."/>
            <person name="Fan W."/>
            <person name="Huang Q."/>
            <person name="Zhang J."/>
            <person name="Zhou Y."/>
            <person name="Hu Y."/>
            <person name="Zi S."/>
            <person name="Li J."/>
            <person name="Ni P."/>
            <person name="Zheng H."/>
            <person name="Zhang Y."/>
            <person name="Zhao M."/>
            <person name="Hao Q."/>
            <person name="McDermott J."/>
            <person name="Samudrala R."/>
            <person name="Kristiansen K."/>
            <person name="Wong G.K.-S."/>
        </authorList>
    </citation>
    <scope>NUCLEOTIDE SEQUENCE</scope>
</reference>
<keyword evidence="3" id="KW-1133">Transmembrane helix</keyword>
<proteinExistence type="predicted"/>
<feature type="transmembrane region" description="Helical" evidence="3">
    <location>
        <begin position="390"/>
        <end position="412"/>
    </location>
</feature>
<evidence type="ECO:0000256" key="2">
    <source>
        <dbReference type="SAM" id="MobiDB-lite"/>
    </source>
</evidence>
<dbReference type="GO" id="GO:0016020">
    <property type="term" value="C:membrane"/>
    <property type="evidence" value="ECO:0007669"/>
    <property type="project" value="InterPro"/>
</dbReference>
<protein>
    <recommendedName>
        <fullName evidence="4">RRM domain-containing protein</fullName>
    </recommendedName>
</protein>
<feature type="compositionally biased region" description="Acidic residues" evidence="2">
    <location>
        <begin position="357"/>
        <end position="367"/>
    </location>
</feature>
<dbReference type="AlphaFoldDB" id="A3A054"/>
<dbReference type="InterPro" id="IPR035979">
    <property type="entry name" value="RBD_domain_sf"/>
</dbReference>
<name>A3A054_ORYSJ</name>
<sequence length="421" mass="46167">MARNPTRTVYIGNLDEKVTERILYEILIQPGRVVDLCIPRDKETSCPKGYAFAEYETEEIAQYAVQLFSGLVRLYGKTLKFAISGQDKPSSNGNNPVMPKLNPVPLPKQPQFVHHSDMHVLHTPADPMHYQLDPCIATEGSAMVWRLCFECCWPWSSEATNVVSVLLGTKEGNLPREEAMKMESPGVQPAAAGEEEGGGGVFFCVAVTSRGRTDRLSYFQAEGDGDDAEEVARATAALCLDHAPEHHHWHHHTVVGRRTFAFLAGDDGRTYFAVADPTPGSAETVRFLQRVRDAFGSCGGGGGGGATRRRNQRDDAVDAVVWQFVRALRASAGRGTAALFPGDDSRGGGDASSADGDKDDEEEEDDRGGEAMAVAADGARRRTRRSWWRYSKVVIGVELVLFLVLFVVWMIVCKGFNCVQR</sequence>
<gene>
    <name evidence="5" type="ORF">OsJ_04272</name>
</gene>
<dbReference type="PANTHER" id="PTHR47461:SF7">
    <property type="entry name" value="PHYTOLONGIN PHYL1.1"/>
    <property type="match status" value="1"/>
</dbReference>
<reference evidence="5" key="1">
    <citation type="journal article" date="2005" name="PLoS Biol.">
        <title>The genomes of Oryza sativa: a history of duplications.</title>
        <authorList>
            <person name="Yu J."/>
            <person name="Wang J."/>
            <person name="Lin W."/>
            <person name="Li S."/>
            <person name="Li H."/>
            <person name="Zhou J."/>
            <person name="Ni P."/>
            <person name="Dong W."/>
            <person name="Hu S."/>
            <person name="Zeng C."/>
            <person name="Zhang J."/>
            <person name="Zhang Y."/>
            <person name="Li R."/>
            <person name="Xu Z."/>
            <person name="Li S."/>
            <person name="Li X."/>
            <person name="Zheng H."/>
            <person name="Cong L."/>
            <person name="Lin L."/>
            <person name="Yin J."/>
            <person name="Geng J."/>
            <person name="Li G."/>
            <person name="Shi J."/>
            <person name="Liu J."/>
            <person name="Lv H."/>
            <person name="Li J."/>
            <person name="Wang J."/>
            <person name="Deng Y."/>
            <person name="Ran L."/>
            <person name="Shi X."/>
            <person name="Wang X."/>
            <person name="Wu Q."/>
            <person name="Li C."/>
            <person name="Ren X."/>
            <person name="Wang J."/>
            <person name="Wang X."/>
            <person name="Li D."/>
            <person name="Liu D."/>
            <person name="Zhang X."/>
            <person name="Ji Z."/>
            <person name="Zhao W."/>
            <person name="Sun Y."/>
            <person name="Zhang Z."/>
            <person name="Bao J."/>
            <person name="Han Y."/>
            <person name="Dong L."/>
            <person name="Ji J."/>
            <person name="Chen P."/>
            <person name="Wu S."/>
            <person name="Liu J."/>
            <person name="Xiao Y."/>
            <person name="Bu D."/>
            <person name="Tan J."/>
            <person name="Yang L."/>
            <person name="Ye C."/>
            <person name="Zhang J."/>
            <person name="Xu J."/>
            <person name="Zhou Y."/>
            <person name="Yu Y."/>
            <person name="Zhang B."/>
            <person name="Zhuang S."/>
            <person name="Wei H."/>
            <person name="Liu B."/>
            <person name="Lei M."/>
            <person name="Yu H."/>
            <person name="Li Y."/>
            <person name="Xu H."/>
            <person name="Wei S."/>
            <person name="He X."/>
            <person name="Fang L."/>
            <person name="Zhang Z."/>
            <person name="Zhang Y."/>
            <person name="Huang X."/>
            <person name="Su Z."/>
            <person name="Tong W."/>
            <person name="Li J."/>
            <person name="Tong Z."/>
            <person name="Li S."/>
            <person name="Ye J."/>
            <person name="Wang L."/>
            <person name="Fang L."/>
            <person name="Lei T."/>
            <person name="Chen C."/>
            <person name="Chen H."/>
            <person name="Xu Z."/>
            <person name="Li H."/>
            <person name="Huang H."/>
            <person name="Zhang F."/>
            <person name="Xu H."/>
            <person name="Li N."/>
            <person name="Zhao C."/>
            <person name="Li S."/>
            <person name="Dong L."/>
            <person name="Huang Y."/>
            <person name="Li L."/>
            <person name="Xi Y."/>
            <person name="Qi Q."/>
            <person name="Li W."/>
            <person name="Zhang B."/>
            <person name="Hu W."/>
            <person name="Zhang Y."/>
            <person name="Tian X."/>
            <person name="Jiao Y."/>
            <person name="Liang X."/>
            <person name="Jin J."/>
            <person name="Gao L."/>
            <person name="Zheng W."/>
            <person name="Hao B."/>
            <person name="Liu S."/>
            <person name="Wang W."/>
            <person name="Yuan L."/>
            <person name="Cao M."/>
            <person name="McDermott J."/>
            <person name="Samudrala R."/>
            <person name="Wang J."/>
            <person name="Wong G.K."/>
            <person name="Yang H."/>
        </authorList>
    </citation>
    <scope>NUCLEOTIDE SEQUENCE [LARGE SCALE GENOMIC DNA]</scope>
</reference>
<dbReference type="SMART" id="SM00360">
    <property type="entry name" value="RRM"/>
    <property type="match status" value="1"/>
</dbReference>
<dbReference type="Pfam" id="PF00076">
    <property type="entry name" value="RRM_1"/>
    <property type="match status" value="1"/>
</dbReference>
<dbReference type="Gene3D" id="3.30.70.330">
    <property type="match status" value="1"/>
</dbReference>
<dbReference type="InterPro" id="IPR000504">
    <property type="entry name" value="RRM_dom"/>
</dbReference>
<dbReference type="PROSITE" id="PS50102">
    <property type="entry name" value="RRM"/>
    <property type="match status" value="1"/>
</dbReference>
<keyword evidence="1" id="KW-0694">RNA-binding</keyword>
<feature type="region of interest" description="Disordered" evidence="2">
    <location>
        <begin position="339"/>
        <end position="374"/>
    </location>
</feature>
<dbReference type="PANTHER" id="PTHR47461">
    <property type="entry name" value="PHYTOLONGIN PHYL1.2"/>
    <property type="match status" value="1"/>
</dbReference>
<dbReference type="InterPro" id="IPR044783">
    <property type="entry name" value="PHYL"/>
</dbReference>
<keyword evidence="3" id="KW-0472">Membrane</keyword>
<keyword evidence="3" id="KW-0812">Transmembrane</keyword>
<feature type="domain" description="RRM" evidence="4">
    <location>
        <begin position="7"/>
        <end position="86"/>
    </location>
</feature>
<dbReference type="EMBL" id="CM000138">
    <property type="protein sequence ID" value="EAZ14351.1"/>
    <property type="molecule type" value="Genomic_DNA"/>
</dbReference>
<organism evidence="5">
    <name type="scientific">Oryza sativa subsp. japonica</name>
    <name type="common">Rice</name>
    <dbReference type="NCBI Taxonomy" id="39947"/>
    <lineage>
        <taxon>Eukaryota</taxon>
        <taxon>Viridiplantae</taxon>
        <taxon>Streptophyta</taxon>
        <taxon>Embryophyta</taxon>
        <taxon>Tracheophyta</taxon>
        <taxon>Spermatophyta</taxon>
        <taxon>Magnoliopsida</taxon>
        <taxon>Liliopsida</taxon>
        <taxon>Poales</taxon>
        <taxon>Poaceae</taxon>
        <taxon>BOP clade</taxon>
        <taxon>Oryzoideae</taxon>
        <taxon>Oryzeae</taxon>
        <taxon>Oryzinae</taxon>
        <taxon>Oryza</taxon>
        <taxon>Oryza sativa</taxon>
    </lineage>
</organism>
<evidence type="ECO:0000256" key="1">
    <source>
        <dbReference type="PROSITE-ProRule" id="PRU00176"/>
    </source>
</evidence>
<dbReference type="Gene3D" id="3.30.450.50">
    <property type="entry name" value="Longin domain"/>
    <property type="match status" value="1"/>
</dbReference>
<evidence type="ECO:0000313" key="5">
    <source>
        <dbReference type="EMBL" id="EAZ14351.1"/>
    </source>
</evidence>
<evidence type="ECO:0000256" key="3">
    <source>
        <dbReference type="SAM" id="Phobius"/>
    </source>
</evidence>
<evidence type="ECO:0000259" key="4">
    <source>
        <dbReference type="PROSITE" id="PS50102"/>
    </source>
</evidence>
<dbReference type="GO" id="GO:0003723">
    <property type="term" value="F:RNA binding"/>
    <property type="evidence" value="ECO:0007669"/>
    <property type="project" value="UniProtKB-UniRule"/>
</dbReference>
<accession>A3A054</accession>
<dbReference type="SUPFAM" id="SSF54928">
    <property type="entry name" value="RNA-binding domain, RBD"/>
    <property type="match status" value="1"/>
</dbReference>
<dbReference type="InterPro" id="IPR012677">
    <property type="entry name" value="Nucleotide-bd_a/b_plait_sf"/>
</dbReference>
<dbReference type="Proteomes" id="UP000007752">
    <property type="component" value="Chromosome 1"/>
</dbReference>